<dbReference type="AlphaFoldDB" id="A0A9P1FGV6"/>
<evidence type="ECO:0000313" key="3">
    <source>
        <dbReference type="Proteomes" id="UP001152797"/>
    </source>
</evidence>
<reference evidence="1" key="1">
    <citation type="submission" date="2022-10" db="EMBL/GenBank/DDBJ databases">
        <authorList>
            <person name="Chen Y."/>
            <person name="Dougan E. K."/>
            <person name="Chan C."/>
            <person name="Rhodes N."/>
            <person name="Thang M."/>
        </authorList>
    </citation>
    <scope>NUCLEOTIDE SEQUENCE</scope>
</reference>
<evidence type="ECO:0000313" key="2">
    <source>
        <dbReference type="EMBL" id="CAL4762858.1"/>
    </source>
</evidence>
<name>A0A9P1FGV6_9DINO</name>
<accession>A0A9P1FGV6</accession>
<proteinExistence type="predicted"/>
<dbReference type="Proteomes" id="UP001152797">
    <property type="component" value="Unassembled WGS sequence"/>
</dbReference>
<keyword evidence="3" id="KW-1185">Reference proteome</keyword>
<evidence type="ECO:0000313" key="1">
    <source>
        <dbReference type="EMBL" id="CAI3975546.1"/>
    </source>
</evidence>
<reference evidence="2 3" key="2">
    <citation type="submission" date="2024-05" db="EMBL/GenBank/DDBJ databases">
        <authorList>
            <person name="Chen Y."/>
            <person name="Shah S."/>
            <person name="Dougan E. K."/>
            <person name="Thang M."/>
            <person name="Chan C."/>
        </authorList>
    </citation>
    <scope>NUCLEOTIDE SEQUENCE [LARGE SCALE GENOMIC DNA]</scope>
</reference>
<dbReference type="EMBL" id="CAMXCT030000211">
    <property type="protein sequence ID" value="CAL4762858.1"/>
    <property type="molecule type" value="Genomic_DNA"/>
</dbReference>
<sequence length="406" mass="43486">MSKPLRGRAAAEAAAKAQDLAKVALAQRDAREGAGDLPPSLAAPVMATPLVPPAQPLSPLAPLAPLAAPAAAQAPVVELPLQTPGSAVQLQEAAQLRGGPVPMVPWYSGIGGDAPVLAKAEVEKVRKLRDEFEGASAEYRVLSQVAVAGMTSKEGKSLQKRFKELEQAWGAFQWNQKSRSLNPTTREEVQAASAALAAQPKGVDLEHEVETVLAELWDSLEKPVKPRRAEFSDPQLDEELDRLEAYIEARIHEEEKAEREGREAKSRPKLAVCATQSEVLGDMSAKFQQSHPMGLDEGTGGTPMTSYTAQEEVHVLPGSGAWFDHEVQHLSKEVHSVSDKLNKEMVSRRPVRPAGSAYLGDLAGGSGPSLHNAGENAWGNVFTPARTPFEARARPIPVRSGARNGY</sequence>
<dbReference type="OrthoDB" id="442914at2759"/>
<gene>
    <name evidence="1" type="ORF">C1SCF055_LOCUS3849</name>
</gene>
<organism evidence="1">
    <name type="scientific">Cladocopium goreaui</name>
    <dbReference type="NCBI Taxonomy" id="2562237"/>
    <lineage>
        <taxon>Eukaryota</taxon>
        <taxon>Sar</taxon>
        <taxon>Alveolata</taxon>
        <taxon>Dinophyceae</taxon>
        <taxon>Suessiales</taxon>
        <taxon>Symbiodiniaceae</taxon>
        <taxon>Cladocopium</taxon>
    </lineage>
</organism>
<dbReference type="EMBL" id="CAMXCT020000211">
    <property type="protein sequence ID" value="CAL1128921.1"/>
    <property type="molecule type" value="Genomic_DNA"/>
</dbReference>
<dbReference type="EMBL" id="CAMXCT010000211">
    <property type="protein sequence ID" value="CAI3975546.1"/>
    <property type="molecule type" value="Genomic_DNA"/>
</dbReference>
<protein>
    <submittedName>
        <fullName evidence="1">Uncharacterized protein</fullName>
    </submittedName>
</protein>
<comment type="caution">
    <text evidence="1">The sequence shown here is derived from an EMBL/GenBank/DDBJ whole genome shotgun (WGS) entry which is preliminary data.</text>
</comment>